<dbReference type="CDD" id="cd22911">
    <property type="entry name" value="HFD_H3"/>
    <property type="match status" value="1"/>
</dbReference>
<comment type="similarity">
    <text evidence="3">Belongs to the histone H3 family.</text>
</comment>
<dbReference type="Pfam" id="PF00125">
    <property type="entry name" value="Histone"/>
    <property type="match status" value="1"/>
</dbReference>
<dbReference type="InterPro" id="IPR007125">
    <property type="entry name" value="H2A/H2B/H3"/>
</dbReference>
<dbReference type="Gene3D" id="1.10.20.10">
    <property type="entry name" value="Histone, subunit A"/>
    <property type="match status" value="1"/>
</dbReference>
<evidence type="ECO:0000256" key="8">
    <source>
        <dbReference type="SAM" id="MobiDB-lite"/>
    </source>
</evidence>
<proteinExistence type="inferred from homology"/>
<dbReference type="FunFam" id="1.10.20.10:FF:000085">
    <property type="entry name" value="Histone H3.2"/>
    <property type="match status" value="1"/>
</dbReference>
<dbReference type="InterPro" id="IPR009072">
    <property type="entry name" value="Histone-fold"/>
</dbReference>
<feature type="compositionally biased region" description="Low complexity" evidence="8">
    <location>
        <begin position="1"/>
        <end position="58"/>
    </location>
</feature>
<evidence type="ECO:0000256" key="5">
    <source>
        <dbReference type="ARBA" id="ARBA00023125"/>
    </source>
</evidence>
<keyword evidence="11" id="KW-1185">Reference proteome</keyword>
<feature type="region of interest" description="Disordered" evidence="8">
    <location>
        <begin position="1"/>
        <end position="115"/>
    </location>
</feature>
<evidence type="ECO:0000313" key="10">
    <source>
        <dbReference type="EMBL" id="KAK3890276.1"/>
    </source>
</evidence>
<dbReference type="GO" id="GO:0046982">
    <property type="term" value="F:protein heterodimerization activity"/>
    <property type="evidence" value="ECO:0007669"/>
    <property type="project" value="InterPro"/>
</dbReference>
<evidence type="ECO:0000256" key="2">
    <source>
        <dbReference type="ARBA" id="ARBA00004286"/>
    </source>
</evidence>
<name>A0AAE1GE69_PETCI</name>
<evidence type="ECO:0000256" key="6">
    <source>
        <dbReference type="ARBA" id="ARBA00023242"/>
    </source>
</evidence>
<evidence type="ECO:0000256" key="7">
    <source>
        <dbReference type="ARBA" id="ARBA00023269"/>
    </source>
</evidence>
<dbReference type="AlphaFoldDB" id="A0AAE1GE69"/>
<keyword evidence="4" id="KW-0158">Chromosome</keyword>
<organism evidence="10 11">
    <name type="scientific">Petrolisthes cinctipes</name>
    <name type="common">Flat porcelain crab</name>
    <dbReference type="NCBI Taxonomy" id="88211"/>
    <lineage>
        <taxon>Eukaryota</taxon>
        <taxon>Metazoa</taxon>
        <taxon>Ecdysozoa</taxon>
        <taxon>Arthropoda</taxon>
        <taxon>Crustacea</taxon>
        <taxon>Multicrustacea</taxon>
        <taxon>Malacostraca</taxon>
        <taxon>Eumalacostraca</taxon>
        <taxon>Eucarida</taxon>
        <taxon>Decapoda</taxon>
        <taxon>Pleocyemata</taxon>
        <taxon>Anomura</taxon>
        <taxon>Galatheoidea</taxon>
        <taxon>Porcellanidae</taxon>
        <taxon>Petrolisthes</taxon>
    </lineage>
</organism>
<dbReference type="EMBL" id="JAWQEG010000432">
    <property type="protein sequence ID" value="KAK3890276.1"/>
    <property type="molecule type" value="Genomic_DNA"/>
</dbReference>
<dbReference type="GO" id="GO:0030527">
    <property type="term" value="F:structural constituent of chromatin"/>
    <property type="evidence" value="ECO:0007669"/>
    <property type="project" value="InterPro"/>
</dbReference>
<comment type="caution">
    <text evidence="10">The sequence shown here is derived from an EMBL/GenBank/DDBJ whole genome shotgun (WGS) entry which is preliminary data.</text>
</comment>
<dbReference type="Proteomes" id="UP001286313">
    <property type="component" value="Unassembled WGS sequence"/>
</dbReference>
<feature type="compositionally biased region" description="Polar residues" evidence="8">
    <location>
        <begin position="59"/>
        <end position="85"/>
    </location>
</feature>
<dbReference type="GO" id="GO:0003677">
    <property type="term" value="F:DNA binding"/>
    <property type="evidence" value="ECO:0007669"/>
    <property type="project" value="UniProtKB-KW"/>
</dbReference>
<dbReference type="GO" id="GO:0000786">
    <property type="term" value="C:nucleosome"/>
    <property type="evidence" value="ECO:0007669"/>
    <property type="project" value="UniProtKB-KW"/>
</dbReference>
<reference evidence="10" key="1">
    <citation type="submission" date="2023-10" db="EMBL/GenBank/DDBJ databases">
        <title>Genome assemblies of two species of porcelain crab, Petrolisthes cinctipes and Petrolisthes manimaculis (Anomura: Porcellanidae).</title>
        <authorList>
            <person name="Angst P."/>
        </authorList>
    </citation>
    <scope>NUCLEOTIDE SEQUENCE</scope>
    <source>
        <strain evidence="10">PB745_01</strain>
        <tissue evidence="10">Gill</tissue>
    </source>
</reference>
<protein>
    <recommendedName>
        <fullName evidence="9">Core Histone H2A/H2B/H3 domain-containing protein</fullName>
    </recommendedName>
</protein>
<gene>
    <name evidence="10" type="ORF">Pcinc_005806</name>
</gene>
<evidence type="ECO:0000259" key="9">
    <source>
        <dbReference type="Pfam" id="PF00125"/>
    </source>
</evidence>
<keyword evidence="5" id="KW-0238">DNA-binding</keyword>
<feature type="domain" description="Core Histone H2A/H2B/H3" evidence="9">
    <location>
        <begin position="125"/>
        <end position="212"/>
    </location>
</feature>
<comment type="subcellular location">
    <subcellularLocation>
        <location evidence="2">Chromosome</location>
    </subcellularLocation>
    <subcellularLocation>
        <location evidence="1">Nucleus</location>
    </subcellularLocation>
</comment>
<dbReference type="SUPFAM" id="SSF47113">
    <property type="entry name" value="Histone-fold"/>
    <property type="match status" value="1"/>
</dbReference>
<dbReference type="SMART" id="SM00428">
    <property type="entry name" value="H3"/>
    <property type="match status" value="1"/>
</dbReference>
<dbReference type="InterPro" id="IPR000164">
    <property type="entry name" value="Histone_H3/CENP-A"/>
</dbReference>
<evidence type="ECO:0000313" key="11">
    <source>
        <dbReference type="Proteomes" id="UP001286313"/>
    </source>
</evidence>
<keyword evidence="7" id="KW-0544">Nucleosome core</keyword>
<evidence type="ECO:0000256" key="3">
    <source>
        <dbReference type="ARBA" id="ARBA00010343"/>
    </source>
</evidence>
<keyword evidence="6" id="KW-0539">Nucleus</keyword>
<evidence type="ECO:0000256" key="1">
    <source>
        <dbReference type="ARBA" id="ARBA00004123"/>
    </source>
</evidence>
<dbReference type="PANTHER" id="PTHR45810">
    <property type="entry name" value="HISTONE H3.2"/>
    <property type="match status" value="1"/>
</dbReference>
<evidence type="ECO:0000256" key="4">
    <source>
        <dbReference type="ARBA" id="ARBA00022454"/>
    </source>
</evidence>
<accession>A0AAE1GE69</accession>
<sequence length="216" mass="24157">MATSTPKKVTTSTPKKVTTSKKVMTSTPKTVTTSSPKKVMTSTTTPKKVMTSSPKKVMTSTPKKVTTSIPKKVMTSTPKTVTDSQLLKEKKSSISKTPDRRKKNRLSMKPTPHTSEVMKKQRFRPGTKALKEIRHYQKGAQLLIPRLPFSRVVREVLQSFDPNLRLESLALMALHEAAECHLVHILQMSNLCAIHAKRVTVYPADVQLARRIRGNV</sequence>
<dbReference type="GO" id="GO:0005634">
    <property type="term" value="C:nucleus"/>
    <property type="evidence" value="ECO:0007669"/>
    <property type="project" value="UniProtKB-SubCell"/>
</dbReference>